<sequence>MNTVTPSSSNCQTIDHIARDSTVILIELSEVILAFLTVGCVIVSRAYQATVYFHSNLKNLIRFYHFSLIAFSLTSGFTQLFHLVSPILFEGCDIPVAVCACAIPRIIISAVNMMYALLMLAIPLERTFATWTVGAYENRDGTLGVICGYFIVLISLAFAIPYNSDDFFSKKSTSNCIYDRFGIVTGATVTTFLILDGASLFLIFALLAYNRYKLTRKTYSLSIEFQLHQNIRVLNLFLPNLLLHTVAYLWYTLGNYYVPSFNLDPLKHRILVMLANCLPLYTFLASLRWLFVVRGERHRRRTCCERVATSRTNEKDLYFQSLQDQWSRQIVRAPARSGGGGIFSVGKAV</sequence>
<comment type="caution">
    <text evidence="6">The sequence shown here is derived from an EMBL/GenBank/DDBJ whole genome shotgun (WGS) entry which is preliminary data.</text>
</comment>
<feature type="transmembrane region" description="Helical" evidence="5">
    <location>
        <begin position="270"/>
        <end position="291"/>
    </location>
</feature>
<dbReference type="AlphaFoldDB" id="A0A8S1HQ51"/>
<organism evidence="6 7">
    <name type="scientific">Caenorhabditis auriculariae</name>
    <dbReference type="NCBI Taxonomy" id="2777116"/>
    <lineage>
        <taxon>Eukaryota</taxon>
        <taxon>Metazoa</taxon>
        <taxon>Ecdysozoa</taxon>
        <taxon>Nematoda</taxon>
        <taxon>Chromadorea</taxon>
        <taxon>Rhabditida</taxon>
        <taxon>Rhabditina</taxon>
        <taxon>Rhabditomorpha</taxon>
        <taxon>Rhabditoidea</taxon>
        <taxon>Rhabditidae</taxon>
        <taxon>Peloderinae</taxon>
        <taxon>Caenorhabditis</taxon>
    </lineage>
</organism>
<evidence type="ECO:0000256" key="2">
    <source>
        <dbReference type="ARBA" id="ARBA00022692"/>
    </source>
</evidence>
<evidence type="ECO:0000256" key="3">
    <source>
        <dbReference type="ARBA" id="ARBA00022989"/>
    </source>
</evidence>
<evidence type="ECO:0000256" key="4">
    <source>
        <dbReference type="ARBA" id="ARBA00023136"/>
    </source>
</evidence>
<keyword evidence="2 5" id="KW-0812">Transmembrane</keyword>
<dbReference type="Pfam" id="PF10292">
    <property type="entry name" value="7TM_GPCR_Srab"/>
    <property type="match status" value="1"/>
</dbReference>
<evidence type="ECO:0000256" key="5">
    <source>
        <dbReference type="SAM" id="Phobius"/>
    </source>
</evidence>
<protein>
    <recommendedName>
        <fullName evidence="8">G protein-coupled receptor</fullName>
    </recommendedName>
</protein>
<feature type="transmembrane region" description="Helical" evidence="5">
    <location>
        <begin position="23"/>
        <end position="43"/>
    </location>
</feature>
<dbReference type="PANTHER" id="PTHR31357:SF18">
    <property type="entry name" value="SERPENTINE RECEPTOR, CLASS T"/>
    <property type="match status" value="1"/>
</dbReference>
<feature type="transmembrane region" description="Helical" evidence="5">
    <location>
        <begin position="63"/>
        <end position="82"/>
    </location>
</feature>
<evidence type="ECO:0008006" key="8">
    <source>
        <dbReference type="Google" id="ProtNLM"/>
    </source>
</evidence>
<dbReference type="Proteomes" id="UP000835052">
    <property type="component" value="Unassembled WGS sequence"/>
</dbReference>
<comment type="subcellular location">
    <subcellularLocation>
        <location evidence="1">Membrane</location>
        <topology evidence="1">Multi-pass membrane protein</topology>
    </subcellularLocation>
</comment>
<dbReference type="PANTHER" id="PTHR31357">
    <property type="entry name" value="SERPENTINE RECEPTOR CLASS ALPHA-10"/>
    <property type="match status" value="1"/>
</dbReference>
<keyword evidence="3 5" id="KW-1133">Transmembrane helix</keyword>
<accession>A0A8S1HQ51</accession>
<feature type="transmembrane region" description="Helical" evidence="5">
    <location>
        <begin position="94"/>
        <end position="122"/>
    </location>
</feature>
<gene>
    <name evidence="6" type="ORF">CAUJ_LOCUS11149</name>
</gene>
<feature type="transmembrane region" description="Helical" evidence="5">
    <location>
        <begin position="182"/>
        <end position="209"/>
    </location>
</feature>
<dbReference type="GO" id="GO:0016020">
    <property type="term" value="C:membrane"/>
    <property type="evidence" value="ECO:0007669"/>
    <property type="project" value="UniProtKB-SubCell"/>
</dbReference>
<keyword evidence="7" id="KW-1185">Reference proteome</keyword>
<proteinExistence type="predicted"/>
<dbReference type="InterPro" id="IPR051080">
    <property type="entry name" value="Nematode_rcpt-like_serp_alpha"/>
</dbReference>
<keyword evidence="4 5" id="KW-0472">Membrane</keyword>
<dbReference type="GO" id="GO:0004984">
    <property type="term" value="F:olfactory receptor activity"/>
    <property type="evidence" value="ECO:0007669"/>
    <property type="project" value="TreeGrafter"/>
</dbReference>
<name>A0A8S1HQ51_9PELO</name>
<evidence type="ECO:0000313" key="6">
    <source>
        <dbReference type="EMBL" id="CAD6195230.1"/>
    </source>
</evidence>
<evidence type="ECO:0000256" key="1">
    <source>
        <dbReference type="ARBA" id="ARBA00004141"/>
    </source>
</evidence>
<dbReference type="InterPro" id="IPR019408">
    <property type="entry name" value="7TM_GPCR_serpentine_rcpt_Srab"/>
</dbReference>
<feature type="transmembrane region" description="Helical" evidence="5">
    <location>
        <begin position="143"/>
        <end position="162"/>
    </location>
</feature>
<feature type="transmembrane region" description="Helical" evidence="5">
    <location>
        <begin position="230"/>
        <end position="250"/>
    </location>
</feature>
<dbReference type="EMBL" id="CAJGYM010000052">
    <property type="protein sequence ID" value="CAD6195230.1"/>
    <property type="molecule type" value="Genomic_DNA"/>
</dbReference>
<evidence type="ECO:0000313" key="7">
    <source>
        <dbReference type="Proteomes" id="UP000835052"/>
    </source>
</evidence>
<dbReference type="OrthoDB" id="5816941at2759"/>
<reference evidence="6" key="1">
    <citation type="submission" date="2020-10" db="EMBL/GenBank/DDBJ databases">
        <authorList>
            <person name="Kikuchi T."/>
        </authorList>
    </citation>
    <scope>NUCLEOTIDE SEQUENCE</scope>
    <source>
        <strain evidence="6">NKZ352</strain>
    </source>
</reference>